<dbReference type="Proteomes" id="UP000266975">
    <property type="component" value="Unassembled WGS sequence"/>
</dbReference>
<organism evidence="5 6">
    <name type="scientific">Corynebacterium alimapuense</name>
    <dbReference type="NCBI Taxonomy" id="1576874"/>
    <lineage>
        <taxon>Bacteria</taxon>
        <taxon>Bacillati</taxon>
        <taxon>Actinomycetota</taxon>
        <taxon>Actinomycetes</taxon>
        <taxon>Mycobacteriales</taxon>
        <taxon>Corynebacteriaceae</taxon>
        <taxon>Corynebacterium</taxon>
    </lineage>
</organism>
<dbReference type="GO" id="GO:0016020">
    <property type="term" value="C:membrane"/>
    <property type="evidence" value="ECO:0007669"/>
    <property type="project" value="UniProtKB-SubCell"/>
</dbReference>
<keyword evidence="3" id="KW-1133">Transmembrane helix</keyword>
<protein>
    <submittedName>
        <fullName evidence="5">DoxX family protein</fullName>
    </submittedName>
</protein>
<dbReference type="OrthoDB" id="329282at2"/>
<dbReference type="Pfam" id="PF07681">
    <property type="entry name" value="DoxX"/>
    <property type="match status" value="1"/>
</dbReference>
<sequence length="305" mass="33037">MIRKIARPMIASVYIADGADTLINTSEHVDGAQALLRQVRVVLPRQCARNLPTDPELIVRSLGLAKVGAGSTLAVGFFPRVSATVLAAAAIPTMLSRHSFWETQDTEERAARRSGFLTSFALLGGLMITSMDTEGKPGLRWRAHKAAEVTSDKVQAALPTKDEPEKFADSAKSWFEDTSDKVSNYATLAQDYVHENKDEWIDSASTSAAVASASATDAAHKVTDYVHEHKDDWLTLARDHAAHARKEVVKAAAQTQELADQALAAADQKAGIGAKKARKHADKLQSRADKALVKAQKQIGTNFNR</sequence>
<dbReference type="RefSeq" id="WP_123048236.1">
    <property type="nucleotide sequence ID" value="NZ_PTJO01000005.1"/>
</dbReference>
<reference evidence="5 6" key="1">
    <citation type="submission" date="2018-02" db="EMBL/GenBank/DDBJ databases">
        <title>Corynebacterium alimpuense sp. nov., a marine obligate actinomycete isolated from sediments of Valparaiso bay, Chile.</title>
        <authorList>
            <person name="Claverias F."/>
            <person name="Gonzales-Siles L."/>
            <person name="Salva-Serra F."/>
            <person name="Inganaes E."/>
            <person name="Molin K."/>
            <person name="Cumsille A."/>
            <person name="Undabarrena A."/>
            <person name="Couve E."/>
            <person name="Moore E.R.B."/>
            <person name="Gomila M."/>
            <person name="Camara B."/>
        </authorList>
    </citation>
    <scope>NUCLEOTIDE SEQUENCE [LARGE SCALE GENOMIC DNA]</scope>
    <source>
        <strain evidence="5 6">CCUG 69366</strain>
    </source>
</reference>
<evidence type="ECO:0000256" key="3">
    <source>
        <dbReference type="ARBA" id="ARBA00022989"/>
    </source>
</evidence>
<keyword evidence="6" id="KW-1185">Reference proteome</keyword>
<name>A0A3M8K6D5_9CORY</name>
<accession>A0A3M8K6D5</accession>
<dbReference type="AlphaFoldDB" id="A0A3M8K6D5"/>
<comment type="subcellular location">
    <subcellularLocation>
        <location evidence="1">Membrane</location>
        <topology evidence="1">Multi-pass membrane protein</topology>
    </subcellularLocation>
</comment>
<evidence type="ECO:0000256" key="1">
    <source>
        <dbReference type="ARBA" id="ARBA00004141"/>
    </source>
</evidence>
<dbReference type="InterPro" id="IPR032808">
    <property type="entry name" value="DoxX"/>
</dbReference>
<comment type="caution">
    <text evidence="5">The sequence shown here is derived from an EMBL/GenBank/DDBJ whole genome shotgun (WGS) entry which is preliminary data.</text>
</comment>
<keyword evidence="2" id="KW-0812">Transmembrane</keyword>
<gene>
    <name evidence="5" type="ORF">C5L39_07195</name>
</gene>
<evidence type="ECO:0000256" key="2">
    <source>
        <dbReference type="ARBA" id="ARBA00022692"/>
    </source>
</evidence>
<evidence type="ECO:0000313" key="6">
    <source>
        <dbReference type="Proteomes" id="UP000266975"/>
    </source>
</evidence>
<evidence type="ECO:0000313" key="5">
    <source>
        <dbReference type="EMBL" id="RNE48305.1"/>
    </source>
</evidence>
<evidence type="ECO:0000256" key="4">
    <source>
        <dbReference type="ARBA" id="ARBA00023136"/>
    </source>
</evidence>
<proteinExistence type="predicted"/>
<dbReference type="EMBL" id="PTJO01000005">
    <property type="protein sequence ID" value="RNE48305.1"/>
    <property type="molecule type" value="Genomic_DNA"/>
</dbReference>
<keyword evidence="4" id="KW-0472">Membrane</keyword>